<proteinExistence type="predicted"/>
<dbReference type="InterPro" id="IPR003172">
    <property type="entry name" value="ML_dom"/>
</dbReference>
<protein>
    <recommendedName>
        <fullName evidence="2">MD-2-related lipid-recognition domain-containing protein</fullName>
    </recommendedName>
</protein>
<dbReference type="SMART" id="SM00737">
    <property type="entry name" value="ML"/>
    <property type="match status" value="1"/>
</dbReference>
<dbReference type="InterPro" id="IPR014756">
    <property type="entry name" value="Ig_E-set"/>
</dbReference>
<gene>
    <name evidence="3" type="ORF">OTU49_007725</name>
</gene>
<dbReference type="EMBL" id="JARKIK010000062">
    <property type="protein sequence ID" value="KAK8730971.1"/>
    <property type="molecule type" value="Genomic_DNA"/>
</dbReference>
<dbReference type="SUPFAM" id="SSF81296">
    <property type="entry name" value="E set domains"/>
    <property type="match status" value="1"/>
</dbReference>
<keyword evidence="4" id="KW-1185">Reference proteome</keyword>
<reference evidence="3 4" key="1">
    <citation type="journal article" date="2024" name="BMC Genomics">
        <title>Genome assembly of redclaw crayfish (Cherax quadricarinatus) provides insights into its immune adaptation and hypoxia tolerance.</title>
        <authorList>
            <person name="Liu Z."/>
            <person name="Zheng J."/>
            <person name="Li H."/>
            <person name="Fang K."/>
            <person name="Wang S."/>
            <person name="He J."/>
            <person name="Zhou D."/>
            <person name="Weng S."/>
            <person name="Chi M."/>
            <person name="Gu Z."/>
            <person name="He J."/>
            <person name="Li F."/>
            <person name="Wang M."/>
        </authorList>
    </citation>
    <scope>NUCLEOTIDE SEQUENCE [LARGE SCALE GENOMIC DNA]</scope>
    <source>
        <strain evidence="3">ZL_2023a</strain>
    </source>
</reference>
<feature type="signal peptide" evidence="1">
    <location>
        <begin position="1"/>
        <end position="19"/>
    </location>
</feature>
<feature type="chain" id="PRO_5043968119" description="MD-2-related lipid-recognition domain-containing protein" evidence="1">
    <location>
        <begin position="20"/>
        <end position="168"/>
    </location>
</feature>
<dbReference type="Proteomes" id="UP001445076">
    <property type="component" value="Unassembled WGS sequence"/>
</dbReference>
<feature type="domain" description="MD-2-related lipid-recognition" evidence="2">
    <location>
        <begin position="28"/>
        <end position="165"/>
    </location>
</feature>
<evidence type="ECO:0000259" key="2">
    <source>
        <dbReference type="SMART" id="SM00737"/>
    </source>
</evidence>
<organism evidence="3 4">
    <name type="scientific">Cherax quadricarinatus</name>
    <name type="common">Australian red claw crayfish</name>
    <dbReference type="NCBI Taxonomy" id="27406"/>
    <lineage>
        <taxon>Eukaryota</taxon>
        <taxon>Metazoa</taxon>
        <taxon>Ecdysozoa</taxon>
        <taxon>Arthropoda</taxon>
        <taxon>Crustacea</taxon>
        <taxon>Multicrustacea</taxon>
        <taxon>Malacostraca</taxon>
        <taxon>Eumalacostraca</taxon>
        <taxon>Eucarida</taxon>
        <taxon>Decapoda</taxon>
        <taxon>Pleocyemata</taxon>
        <taxon>Astacidea</taxon>
        <taxon>Parastacoidea</taxon>
        <taxon>Parastacidae</taxon>
        <taxon>Cherax</taxon>
    </lineage>
</organism>
<evidence type="ECO:0000256" key="1">
    <source>
        <dbReference type="SAM" id="SignalP"/>
    </source>
</evidence>
<sequence>MCGIVLMVVVMWWSSTSTAIRVDDKDGFVLCNVPQVAQIQEVEVKECNKWPCVAQAGRSGTYKITFTQQSDEVMFNIQSDIYAWVRLPFVHGGKRPVRVAIPGEKRKPLCRYATPACPVKPGVPTTITKSVTIPLQARMAQGNVLVEFIATDEQDQVVICFRAPVVVA</sequence>
<name>A0AAW0WVH5_CHEQU</name>
<evidence type="ECO:0000313" key="3">
    <source>
        <dbReference type="EMBL" id="KAK8730971.1"/>
    </source>
</evidence>
<accession>A0AAW0WVH5</accession>
<evidence type="ECO:0000313" key="4">
    <source>
        <dbReference type="Proteomes" id="UP001445076"/>
    </source>
</evidence>
<dbReference type="Pfam" id="PF02221">
    <property type="entry name" value="E1_DerP2_DerF2"/>
    <property type="match status" value="1"/>
</dbReference>
<keyword evidence="1" id="KW-0732">Signal</keyword>
<comment type="caution">
    <text evidence="3">The sequence shown here is derived from an EMBL/GenBank/DDBJ whole genome shotgun (WGS) entry which is preliminary data.</text>
</comment>
<dbReference type="Gene3D" id="2.60.40.770">
    <property type="match status" value="1"/>
</dbReference>
<dbReference type="AlphaFoldDB" id="A0AAW0WVH5"/>